<dbReference type="RefSeq" id="WP_038742918.1">
    <property type="nucleotide sequence ID" value="NZ_CP013417.1"/>
</dbReference>
<dbReference type="Proteomes" id="UP000070255">
    <property type="component" value="Unassembled WGS sequence"/>
</dbReference>
<organism evidence="1 2">
    <name type="scientific">Burkholderia savannae</name>
    <dbReference type="NCBI Taxonomy" id="1637837"/>
    <lineage>
        <taxon>Bacteria</taxon>
        <taxon>Pseudomonadati</taxon>
        <taxon>Pseudomonadota</taxon>
        <taxon>Betaproteobacteria</taxon>
        <taxon>Burkholderiales</taxon>
        <taxon>Burkholderiaceae</taxon>
        <taxon>Burkholderia</taxon>
        <taxon>pseudomallei group</taxon>
    </lineage>
</organism>
<comment type="caution">
    <text evidence="1">The sequence shown here is derived from an EMBL/GenBank/DDBJ whole genome shotgun (WGS) entry which is preliminary data.</text>
</comment>
<evidence type="ECO:0000313" key="1">
    <source>
        <dbReference type="EMBL" id="KWZ43035.1"/>
    </source>
</evidence>
<dbReference type="EMBL" id="LNJQ01000001">
    <property type="protein sequence ID" value="KWZ43035.1"/>
    <property type="molecule type" value="Genomic_DNA"/>
</dbReference>
<evidence type="ECO:0000313" key="2">
    <source>
        <dbReference type="Proteomes" id="UP000070255"/>
    </source>
</evidence>
<keyword evidence="2" id="KW-1185">Reference proteome</keyword>
<name>A0ABR5TDN6_9BURK</name>
<accession>A0ABR5TDN6</accession>
<sequence length="89" mass="10057">MTHFFRNLPNEAAQQIDALSRLLYDLREDRKRLLAEFGAADEAALLARIAAGEVDEHPAYEHYVAAKTLTHTRETIREQLRALLLAQGA</sequence>
<proteinExistence type="predicted"/>
<reference evidence="1 2" key="1">
    <citation type="submission" date="2015-11" db="EMBL/GenBank/DDBJ databases">
        <authorList>
            <person name="Sahl J."/>
            <person name="Wagner D."/>
            <person name="Keim P."/>
        </authorList>
    </citation>
    <scope>NUCLEOTIDE SEQUENCE [LARGE SCALE GENOMIC DNA]</scope>
    <source>
        <strain evidence="1 2">BDU18</strain>
    </source>
</reference>
<protein>
    <submittedName>
        <fullName evidence="1">Uncharacterized protein</fullName>
    </submittedName>
</protein>
<gene>
    <name evidence="1" type="ORF">WS72_09290</name>
</gene>